<reference evidence="1 2" key="1">
    <citation type="submission" date="2018-08" db="EMBL/GenBank/DDBJ databases">
        <title>Diversity &amp; Physiological Properties of Lignin-Decomposing Actinobacteria from Soil.</title>
        <authorList>
            <person name="Roh S.G."/>
            <person name="Kim S.B."/>
        </authorList>
    </citation>
    <scope>NUCLEOTIDE SEQUENCE [LARGE SCALE GENOMIC DNA]</scope>
    <source>
        <strain evidence="1 2">MMS17-GH009</strain>
    </source>
</reference>
<comment type="caution">
    <text evidence="1">The sequence shown here is derived from an EMBL/GenBank/DDBJ whole genome shotgun (WGS) entry which is preliminary data.</text>
</comment>
<accession>A0A373A3N3</accession>
<gene>
    <name evidence="1" type="ORF">DR950_33770</name>
</gene>
<evidence type="ECO:0000313" key="1">
    <source>
        <dbReference type="EMBL" id="RGD62055.1"/>
    </source>
</evidence>
<evidence type="ECO:0000313" key="2">
    <source>
        <dbReference type="Proteomes" id="UP000263377"/>
    </source>
</evidence>
<dbReference type="RefSeq" id="WP_117490269.1">
    <property type="nucleotide sequence ID" value="NZ_QVIG01000001.1"/>
</dbReference>
<name>A0A373A3N3_9ACTN</name>
<dbReference type="EMBL" id="QVIG01000001">
    <property type="protein sequence ID" value="RGD62055.1"/>
    <property type="molecule type" value="Genomic_DNA"/>
</dbReference>
<proteinExistence type="predicted"/>
<organism evidence="1 2">
    <name type="scientific">Kitasatospora xanthocidica</name>
    <dbReference type="NCBI Taxonomy" id="83382"/>
    <lineage>
        <taxon>Bacteria</taxon>
        <taxon>Bacillati</taxon>
        <taxon>Actinomycetota</taxon>
        <taxon>Actinomycetes</taxon>
        <taxon>Kitasatosporales</taxon>
        <taxon>Streptomycetaceae</taxon>
        <taxon>Kitasatospora</taxon>
    </lineage>
</organism>
<sequence>MTVLTVPLEVPDEVLRVRDLRKYLSLLPDEHLVTADFGGLNGAAGSLLGWPVRVSVPDESGRQVPVVALPHVSVADTSVVRVAFLRVRLADMPDDALVVTVWADDDGTRQSTVSAPLRTFYVSEATGVTMPAVTLPFEFSGATGFAYDEIVDTLGWE</sequence>
<dbReference type="Proteomes" id="UP000263377">
    <property type="component" value="Unassembled WGS sequence"/>
</dbReference>
<protein>
    <submittedName>
        <fullName evidence="1">Uncharacterized protein</fullName>
    </submittedName>
</protein>
<dbReference type="AlphaFoldDB" id="A0A373A3N3"/>
<keyword evidence="2" id="KW-1185">Reference proteome</keyword>